<dbReference type="InterPro" id="IPR004548">
    <property type="entry name" value="PrfC"/>
</dbReference>
<organism evidence="4 5">
    <name type="scientific">Tetzosporium hominis</name>
    <dbReference type="NCBI Taxonomy" id="2020506"/>
    <lineage>
        <taxon>Bacteria</taxon>
        <taxon>Bacillati</taxon>
        <taxon>Bacillota</taxon>
        <taxon>Bacilli</taxon>
        <taxon>Bacillales</taxon>
        <taxon>Caryophanaceae</taxon>
        <taxon>Tetzosporium</taxon>
    </lineage>
</organism>
<dbReference type="InterPro" id="IPR053905">
    <property type="entry name" value="EF-G-like_DII"/>
</dbReference>
<sequence>GHKKTDGEIVDPYDKDFSGLVFKIQANMDPRHRDRIAFVRIVSGEFERGMSVNLPRTGKTAKLSNVTQFMAESRENV</sequence>
<dbReference type="SUPFAM" id="SSF50447">
    <property type="entry name" value="Translation proteins"/>
    <property type="match status" value="1"/>
</dbReference>
<feature type="non-terminal residue" evidence="4">
    <location>
        <position position="1"/>
    </location>
</feature>
<comment type="caution">
    <text evidence="4">The sequence shown here is derived from an EMBL/GenBank/DDBJ whole genome shotgun (WGS) entry which is preliminary data.</text>
</comment>
<dbReference type="Gene3D" id="3.40.50.300">
    <property type="entry name" value="P-loop containing nucleotide triphosphate hydrolases"/>
    <property type="match status" value="1"/>
</dbReference>
<dbReference type="GO" id="GO:0005829">
    <property type="term" value="C:cytosol"/>
    <property type="evidence" value="ECO:0007669"/>
    <property type="project" value="TreeGrafter"/>
</dbReference>
<accession>A0A264W7K5</accession>
<evidence type="ECO:0000313" key="5">
    <source>
        <dbReference type="Proteomes" id="UP000217065"/>
    </source>
</evidence>
<evidence type="ECO:0000313" key="4">
    <source>
        <dbReference type="EMBL" id="OZS79572.1"/>
    </source>
</evidence>
<evidence type="ECO:0000259" key="3">
    <source>
        <dbReference type="Pfam" id="PF22042"/>
    </source>
</evidence>
<proteinExistence type="predicted"/>
<dbReference type="EMBL" id="NOKQ01000070">
    <property type="protein sequence ID" value="OZS79572.1"/>
    <property type="molecule type" value="Genomic_DNA"/>
</dbReference>
<protein>
    <submittedName>
        <fullName evidence="4">Peptide chain release factor 3</fullName>
    </submittedName>
</protein>
<name>A0A264W7K5_9BACL</name>
<dbReference type="PANTHER" id="PTHR43556:SF2">
    <property type="entry name" value="PEPTIDE CHAIN RELEASE FACTOR RF3"/>
    <property type="match status" value="1"/>
</dbReference>
<dbReference type="PANTHER" id="PTHR43556">
    <property type="entry name" value="PEPTIDE CHAIN RELEASE FACTOR RF3"/>
    <property type="match status" value="1"/>
</dbReference>
<keyword evidence="5" id="KW-1185">Reference proteome</keyword>
<dbReference type="InterPro" id="IPR009000">
    <property type="entry name" value="Transl_B-barrel_sf"/>
</dbReference>
<feature type="domain" description="Elongation factor G-like" evidence="3">
    <location>
        <begin position="16"/>
        <end position="77"/>
    </location>
</feature>
<dbReference type="Pfam" id="PF22042">
    <property type="entry name" value="EF-G_D2"/>
    <property type="match status" value="1"/>
</dbReference>
<feature type="non-terminal residue" evidence="4">
    <location>
        <position position="77"/>
    </location>
</feature>
<dbReference type="GO" id="GO:0003924">
    <property type="term" value="F:GTPase activity"/>
    <property type="evidence" value="ECO:0007669"/>
    <property type="project" value="InterPro"/>
</dbReference>
<dbReference type="GO" id="GO:0016150">
    <property type="term" value="F:translation release factor activity, codon nonspecific"/>
    <property type="evidence" value="ECO:0007669"/>
    <property type="project" value="TreeGrafter"/>
</dbReference>
<dbReference type="Proteomes" id="UP000217065">
    <property type="component" value="Unassembled WGS sequence"/>
</dbReference>
<gene>
    <name evidence="4" type="ORF">CF394_00220</name>
</gene>
<dbReference type="InterPro" id="IPR027417">
    <property type="entry name" value="P-loop_NTPase"/>
</dbReference>
<evidence type="ECO:0000256" key="2">
    <source>
        <dbReference type="ARBA" id="ARBA00023134"/>
    </source>
</evidence>
<dbReference type="AlphaFoldDB" id="A0A264W7K5"/>
<keyword evidence="2" id="KW-0342">GTP-binding</keyword>
<dbReference type="GO" id="GO:0005525">
    <property type="term" value="F:GTP binding"/>
    <property type="evidence" value="ECO:0007669"/>
    <property type="project" value="UniProtKB-KW"/>
</dbReference>
<evidence type="ECO:0000256" key="1">
    <source>
        <dbReference type="ARBA" id="ARBA00022741"/>
    </source>
</evidence>
<keyword evidence="1" id="KW-0547">Nucleotide-binding</keyword>
<reference evidence="4 5" key="1">
    <citation type="submission" date="2017-07" db="EMBL/GenBank/DDBJ databases">
        <title>Tetzosporium hominis gen.nov. sp.nov.</title>
        <authorList>
            <person name="Tetz G."/>
            <person name="Tetz V."/>
        </authorList>
    </citation>
    <scope>NUCLEOTIDE SEQUENCE [LARGE SCALE GENOMIC DNA]</scope>
    <source>
        <strain evidence="4 5">VT-49</strain>
    </source>
</reference>